<evidence type="ECO:0000256" key="9">
    <source>
        <dbReference type="SAM" id="MobiDB-lite"/>
    </source>
</evidence>
<feature type="compositionally biased region" description="Polar residues" evidence="9">
    <location>
        <begin position="495"/>
        <end position="511"/>
    </location>
</feature>
<evidence type="ECO:0000256" key="4">
    <source>
        <dbReference type="ARBA" id="ARBA00022821"/>
    </source>
</evidence>
<dbReference type="EMBL" id="JAGFBR010000018">
    <property type="protein sequence ID" value="KAH0450384.1"/>
    <property type="molecule type" value="Genomic_DNA"/>
</dbReference>
<dbReference type="Proteomes" id="UP000775213">
    <property type="component" value="Unassembled WGS sequence"/>
</dbReference>
<dbReference type="GO" id="GO:0016020">
    <property type="term" value="C:membrane"/>
    <property type="evidence" value="ECO:0007669"/>
    <property type="project" value="UniProtKB-SubCell"/>
</dbReference>
<gene>
    <name evidence="8" type="primary">MLO</name>
    <name evidence="11" type="ORF">IEQ34_021076</name>
</gene>
<feature type="region of interest" description="Disordered" evidence="9">
    <location>
        <begin position="495"/>
        <end position="527"/>
    </location>
</feature>
<evidence type="ECO:0000256" key="7">
    <source>
        <dbReference type="ARBA" id="ARBA00023265"/>
    </source>
</evidence>
<keyword evidence="6 8" id="KW-0472">Membrane</keyword>
<reference evidence="11 12" key="1">
    <citation type="journal article" date="2021" name="Hortic Res">
        <title>Chromosome-scale assembly of the Dendrobium chrysotoxum genome enhances the understanding of orchid evolution.</title>
        <authorList>
            <person name="Zhang Y."/>
            <person name="Zhang G.Q."/>
            <person name="Zhang D."/>
            <person name="Liu X.D."/>
            <person name="Xu X.Y."/>
            <person name="Sun W.H."/>
            <person name="Yu X."/>
            <person name="Zhu X."/>
            <person name="Wang Z.W."/>
            <person name="Zhao X."/>
            <person name="Zhong W.Y."/>
            <person name="Chen H."/>
            <person name="Yin W.L."/>
            <person name="Huang T."/>
            <person name="Niu S.C."/>
            <person name="Liu Z.J."/>
        </authorList>
    </citation>
    <scope>NUCLEOTIDE SEQUENCE [LARGE SCALE GENOMIC DNA]</scope>
    <source>
        <strain evidence="11">Lindl</strain>
    </source>
</reference>
<comment type="similarity">
    <text evidence="2 8">Belongs to the MLO family.</text>
</comment>
<feature type="compositionally biased region" description="Low complexity" evidence="9">
    <location>
        <begin position="440"/>
        <end position="461"/>
    </location>
</feature>
<accession>A0AAV7G358</accession>
<dbReference type="AlphaFoldDB" id="A0AAV7G358"/>
<feature type="transmembrane region" description="Helical" evidence="10">
    <location>
        <begin position="379"/>
        <end position="404"/>
    </location>
</feature>
<keyword evidence="5 8" id="KW-1133">Transmembrane helix</keyword>
<comment type="subcellular location">
    <subcellularLocation>
        <location evidence="1 8">Membrane</location>
        <topology evidence="1 8">Multi-pass membrane protein</topology>
    </subcellularLocation>
</comment>
<dbReference type="InterPro" id="IPR004326">
    <property type="entry name" value="Mlo"/>
</dbReference>
<evidence type="ECO:0000256" key="10">
    <source>
        <dbReference type="SAM" id="Phobius"/>
    </source>
</evidence>
<keyword evidence="3 8" id="KW-0812">Transmembrane</keyword>
<organism evidence="11 12">
    <name type="scientific">Dendrobium chrysotoxum</name>
    <name type="common">Orchid</name>
    <dbReference type="NCBI Taxonomy" id="161865"/>
    <lineage>
        <taxon>Eukaryota</taxon>
        <taxon>Viridiplantae</taxon>
        <taxon>Streptophyta</taxon>
        <taxon>Embryophyta</taxon>
        <taxon>Tracheophyta</taxon>
        <taxon>Spermatophyta</taxon>
        <taxon>Magnoliopsida</taxon>
        <taxon>Liliopsida</taxon>
        <taxon>Asparagales</taxon>
        <taxon>Orchidaceae</taxon>
        <taxon>Epidendroideae</taxon>
        <taxon>Malaxideae</taxon>
        <taxon>Dendrobiinae</taxon>
        <taxon>Dendrobium</taxon>
    </lineage>
</organism>
<proteinExistence type="inferred from homology"/>
<comment type="domain">
    <text evidence="8">The C-terminus contains a calmodulin-binding domain, which binds calmodulin in a calcium-dependent fashion.</text>
</comment>
<comment type="caution">
    <text evidence="11">The sequence shown here is derived from an EMBL/GenBank/DDBJ whole genome shotgun (WGS) entry which is preliminary data.</text>
</comment>
<keyword evidence="7 8" id="KW-0568">Pathogenesis-related protein</keyword>
<sequence length="588" mass="66447">MALGESLSSTPTWSVAIVSTVLIIFSLLIEHSLHILTHFVDRRKRKSLSQAVCQIKAELRNLGFISLLLTMAQQPISKICISVSMADTFLPCKDKPPLPTRSFDNVENSNTCGKLPLMSSDGTQQLQVLIFMLAIFHVVSSLLTLGLGEIKLNCCLFQTKKWRKWEEEARSLEYQLSNDPRRFKLAKQTSFGRRHMQFWSNHESLLWIVCFVRQFNNSVSQADYFALRNGYIDAHLAPKSAYNFHKFLRRSLDKDFKGLVTISPAIWTAVILFIIFNAHVFNNHYWLPFVPLVVLLAIGTKLEVIITKLCLKGNKRRVIVSGDVYVNPDDELFWFGRPRWLLHAIHIILTQNSFQLAFVTWSWYKYGFNSCFHREIQDFLLSLAGSILVQFMCAYVTLPLYSLVNQMGSTMRETIFTDRVVMGLKNWHMLAKSSLSLKESNTGSTTPTTPSRTHSLSTHSLEPLMSYPPAGSSLRIHAPSPSFLASTVAPTALTSSVQNAQSPSNRSSRTAAIQGEASSSSSSSRAWNGGTRIFEFPTRRQELVEIQRVTEEMMGASGSRGGFEGGEMSFRMWWKQEMISPIGARRTS</sequence>
<feature type="transmembrane region" description="Helical" evidence="10">
    <location>
        <begin position="12"/>
        <end position="36"/>
    </location>
</feature>
<evidence type="ECO:0000313" key="11">
    <source>
        <dbReference type="EMBL" id="KAH0450384.1"/>
    </source>
</evidence>
<feature type="region of interest" description="Disordered" evidence="9">
    <location>
        <begin position="438"/>
        <end position="462"/>
    </location>
</feature>
<protein>
    <recommendedName>
        <fullName evidence="8">MLO-like protein</fullName>
    </recommendedName>
</protein>
<dbReference type="PANTHER" id="PTHR31942">
    <property type="entry name" value="MLO-LIKE PROTEIN 1"/>
    <property type="match status" value="1"/>
</dbReference>
<evidence type="ECO:0000256" key="3">
    <source>
        <dbReference type="ARBA" id="ARBA00022692"/>
    </source>
</evidence>
<dbReference type="PANTHER" id="PTHR31942:SF72">
    <property type="entry name" value="MLO-LIKE PROTEIN"/>
    <property type="match status" value="1"/>
</dbReference>
<dbReference type="GO" id="GO:0005516">
    <property type="term" value="F:calmodulin binding"/>
    <property type="evidence" value="ECO:0007669"/>
    <property type="project" value="UniProtKB-KW"/>
</dbReference>
<feature type="transmembrane region" description="Helical" evidence="10">
    <location>
        <begin position="259"/>
        <end position="279"/>
    </location>
</feature>
<name>A0AAV7G358_DENCH</name>
<dbReference type="Pfam" id="PF03094">
    <property type="entry name" value="Mlo"/>
    <property type="match status" value="2"/>
</dbReference>
<keyword evidence="4 8" id="KW-0611">Plant defense</keyword>
<evidence type="ECO:0000256" key="1">
    <source>
        <dbReference type="ARBA" id="ARBA00004141"/>
    </source>
</evidence>
<keyword evidence="8" id="KW-0112">Calmodulin-binding</keyword>
<feature type="transmembrane region" description="Helical" evidence="10">
    <location>
        <begin position="126"/>
        <end position="147"/>
    </location>
</feature>
<dbReference type="GO" id="GO:0006952">
    <property type="term" value="P:defense response"/>
    <property type="evidence" value="ECO:0007669"/>
    <property type="project" value="UniProtKB-KW"/>
</dbReference>
<evidence type="ECO:0000313" key="12">
    <source>
        <dbReference type="Proteomes" id="UP000775213"/>
    </source>
</evidence>
<evidence type="ECO:0000256" key="5">
    <source>
        <dbReference type="ARBA" id="ARBA00022989"/>
    </source>
</evidence>
<feature type="transmembrane region" description="Helical" evidence="10">
    <location>
        <begin position="285"/>
        <end position="306"/>
    </location>
</feature>
<feature type="transmembrane region" description="Helical" evidence="10">
    <location>
        <begin position="57"/>
        <end position="76"/>
    </location>
</feature>
<evidence type="ECO:0000256" key="2">
    <source>
        <dbReference type="ARBA" id="ARBA00006574"/>
    </source>
</evidence>
<comment type="function">
    <text evidence="8">May be involved in modulation of pathogen defense and leaf cell death.</text>
</comment>
<evidence type="ECO:0000256" key="8">
    <source>
        <dbReference type="RuleBase" id="RU280816"/>
    </source>
</evidence>
<evidence type="ECO:0000256" key="6">
    <source>
        <dbReference type="ARBA" id="ARBA00023136"/>
    </source>
</evidence>
<keyword evidence="12" id="KW-1185">Reference proteome</keyword>